<accession>A0A7W4UZW5</accession>
<dbReference type="Gene3D" id="3.40.50.620">
    <property type="entry name" value="HUPs"/>
    <property type="match status" value="1"/>
</dbReference>
<keyword evidence="2" id="KW-1185">Reference proteome</keyword>
<proteinExistence type="predicted"/>
<name>A0A7W4UZW5_LEIAQ</name>
<dbReference type="SUPFAM" id="SSF52402">
    <property type="entry name" value="Adenine nucleotide alpha hydrolases-like"/>
    <property type="match status" value="1"/>
</dbReference>
<protein>
    <recommendedName>
        <fullName evidence="3">7-cyano-7-deazaguanine synthase</fullName>
    </recommendedName>
</protein>
<dbReference type="Proteomes" id="UP000538196">
    <property type="component" value="Unassembled WGS sequence"/>
</dbReference>
<evidence type="ECO:0000313" key="2">
    <source>
        <dbReference type="Proteomes" id="UP000538196"/>
    </source>
</evidence>
<sequence>MTSHSVTVAPAGMEVDSDQIPLVWPREGDVDANVISNLSWDLEQFAAASPAARDFYRIAAAAYLADSAVSKPAVSLHRQLRVTTFVEDPQPWEAGALTDLADLLHWLTGDSWAFILNPEDARLPLQVAEPADRIQLLSGGLDSLCGAAIGLRDESSIRFVGHRDASRAVRHAQRLIDDAIGDVPYDRFEFYLRDTSRRKNHGPRSRSLMFMALGAMSAHSHGASTLWVPENGFTSINPPLDAGRGGTLTTRSTHPYTFLLVSSLLETLGIGVEITNPFTSMTKGELVAAALPDLATPKFADALKSSFSCAKGGTQFHGGDSNHNCGLCVACVVRRGAFLGAGIEDPSDYDCELLDGSDLDGLLKQRWRDIVSLREAAEFGIPEELVLSSARWPRDTDFAGVMDLVRRGLAEIGHVQLPSP</sequence>
<organism evidence="1 2">
    <name type="scientific">Leifsonia aquatica</name>
    <name type="common">Corynebacterium aquaticum</name>
    <dbReference type="NCBI Taxonomy" id="144185"/>
    <lineage>
        <taxon>Bacteria</taxon>
        <taxon>Bacillati</taxon>
        <taxon>Actinomycetota</taxon>
        <taxon>Actinomycetes</taxon>
        <taxon>Micrococcales</taxon>
        <taxon>Microbacteriaceae</taxon>
        <taxon>Leifsonia</taxon>
    </lineage>
</organism>
<dbReference type="InterPro" id="IPR014729">
    <property type="entry name" value="Rossmann-like_a/b/a_fold"/>
</dbReference>
<dbReference type="RefSeq" id="WP_021758343.1">
    <property type="nucleotide sequence ID" value="NZ_JACHVP010000006.1"/>
</dbReference>
<evidence type="ECO:0000313" key="1">
    <source>
        <dbReference type="EMBL" id="MBB2969310.1"/>
    </source>
</evidence>
<reference evidence="1 2" key="1">
    <citation type="submission" date="2020-08" db="EMBL/GenBank/DDBJ databases">
        <title>Sequencing the genomes of 1000 actinobacteria strains.</title>
        <authorList>
            <person name="Klenk H.-P."/>
        </authorList>
    </citation>
    <scope>NUCLEOTIDE SEQUENCE [LARGE SCALE GENOMIC DNA]</scope>
    <source>
        <strain evidence="1 2">DSM 20146</strain>
    </source>
</reference>
<dbReference type="EMBL" id="JACHVP010000006">
    <property type="protein sequence ID" value="MBB2969310.1"/>
    <property type="molecule type" value="Genomic_DNA"/>
</dbReference>
<comment type="caution">
    <text evidence="1">The sequence shown here is derived from an EMBL/GenBank/DDBJ whole genome shotgun (WGS) entry which is preliminary data.</text>
</comment>
<evidence type="ECO:0008006" key="3">
    <source>
        <dbReference type="Google" id="ProtNLM"/>
    </source>
</evidence>
<gene>
    <name evidence="1" type="ORF">FHX33_004093</name>
</gene>
<dbReference type="AlphaFoldDB" id="A0A7W4UZW5"/>